<dbReference type="EC" id="1.8.4.11" evidence="4"/>
<evidence type="ECO:0000256" key="3">
    <source>
        <dbReference type="ARBA" id="ARBA00048782"/>
    </source>
</evidence>
<dbReference type="RefSeq" id="WP_183816801.1">
    <property type="nucleotide sequence ID" value="NZ_JACHOB010000002.1"/>
</dbReference>
<dbReference type="HAMAP" id="MF_01401">
    <property type="entry name" value="MsrA"/>
    <property type="match status" value="1"/>
</dbReference>
<dbReference type="InterPro" id="IPR002569">
    <property type="entry name" value="Met_Sox_Rdtase_MsrA_dom"/>
</dbReference>
<protein>
    <recommendedName>
        <fullName evidence="4">Peptide methionine sulfoxide reductase MsrA</fullName>
        <shortName evidence="4">Protein-methionine-S-oxide reductase</shortName>
        <ecNumber evidence="4">1.8.4.11</ecNumber>
    </recommendedName>
    <alternativeName>
        <fullName evidence="4">Peptide-methionine (S)-S-oxide reductase</fullName>
        <shortName evidence="4">Peptide Met(O) reductase</shortName>
    </alternativeName>
</protein>
<evidence type="ECO:0000256" key="4">
    <source>
        <dbReference type="HAMAP-Rule" id="MF_01401"/>
    </source>
</evidence>
<dbReference type="GO" id="GO:0008113">
    <property type="term" value="F:peptide-methionine (S)-S-oxide reductase activity"/>
    <property type="evidence" value="ECO:0007669"/>
    <property type="project" value="UniProtKB-UniRule"/>
</dbReference>
<dbReference type="Proteomes" id="UP000563524">
    <property type="component" value="Unassembled WGS sequence"/>
</dbReference>
<comment type="similarity">
    <text evidence="4">Belongs to the MsrA Met sulfoxide reductase family.</text>
</comment>
<comment type="function">
    <text evidence="4">Has an important function as a repair enzyme for proteins that have been inactivated by oxidation. Catalyzes the reversible oxidation-reduction of methionine sulfoxide in proteins to methionine.</text>
</comment>
<accession>A0A840I2W2</accession>
<comment type="catalytic activity">
    <reaction evidence="3 4">
        <text>[thioredoxin]-disulfide + L-methionine + H2O = L-methionine (S)-S-oxide + [thioredoxin]-dithiol</text>
        <dbReference type="Rhea" id="RHEA:19993"/>
        <dbReference type="Rhea" id="RHEA-COMP:10698"/>
        <dbReference type="Rhea" id="RHEA-COMP:10700"/>
        <dbReference type="ChEBI" id="CHEBI:15377"/>
        <dbReference type="ChEBI" id="CHEBI:29950"/>
        <dbReference type="ChEBI" id="CHEBI:50058"/>
        <dbReference type="ChEBI" id="CHEBI:57844"/>
        <dbReference type="ChEBI" id="CHEBI:58772"/>
        <dbReference type="EC" id="1.8.4.11"/>
    </reaction>
</comment>
<dbReference type="NCBIfam" id="TIGR00401">
    <property type="entry name" value="msrA"/>
    <property type="match status" value="1"/>
</dbReference>
<dbReference type="InterPro" id="IPR036509">
    <property type="entry name" value="Met_Sox_Rdtase_MsrA_sf"/>
</dbReference>
<keyword evidence="7" id="KW-1185">Reference proteome</keyword>
<evidence type="ECO:0000256" key="2">
    <source>
        <dbReference type="ARBA" id="ARBA00047806"/>
    </source>
</evidence>
<dbReference type="EMBL" id="JACHOB010000002">
    <property type="protein sequence ID" value="MBB4658642.1"/>
    <property type="molecule type" value="Genomic_DNA"/>
</dbReference>
<name>A0A840I2W2_9PROT</name>
<dbReference type="SUPFAM" id="SSF55068">
    <property type="entry name" value="Peptide methionine sulfoxide reductase"/>
    <property type="match status" value="1"/>
</dbReference>
<dbReference type="AlphaFoldDB" id="A0A840I2W2"/>
<feature type="domain" description="Peptide methionine sulphoxide reductase MsrA" evidence="5">
    <location>
        <begin position="40"/>
        <end position="184"/>
    </location>
</feature>
<gene>
    <name evidence="4" type="primary">msrA</name>
    <name evidence="6" type="ORF">GGQ59_001156</name>
</gene>
<dbReference type="Pfam" id="PF01625">
    <property type="entry name" value="PMSR"/>
    <property type="match status" value="1"/>
</dbReference>
<evidence type="ECO:0000259" key="5">
    <source>
        <dbReference type="Pfam" id="PF01625"/>
    </source>
</evidence>
<sequence>MRRALAALPFLLPLAACVGGDETQDLEAQVEGVPEGAGRMLVAGGCFWCVESDFEHLDGIYEVVSGYSGGEMPNPTYENHGEHLEVARIYYDPAAWDYARLAERFLRTIDPTDAGGQFCDRGHSYTTAIFYETEDEREAAETAVAEAADELGQAVVTPVRKAGPFTAAEAYHQDFYEKSPVRYRYYRASCGRDARVEALWGEAAS</sequence>
<comment type="catalytic activity">
    <reaction evidence="2 4">
        <text>L-methionyl-[protein] + [thioredoxin]-disulfide + H2O = L-methionyl-(S)-S-oxide-[protein] + [thioredoxin]-dithiol</text>
        <dbReference type="Rhea" id="RHEA:14217"/>
        <dbReference type="Rhea" id="RHEA-COMP:10698"/>
        <dbReference type="Rhea" id="RHEA-COMP:10700"/>
        <dbReference type="Rhea" id="RHEA-COMP:12313"/>
        <dbReference type="Rhea" id="RHEA-COMP:12315"/>
        <dbReference type="ChEBI" id="CHEBI:15377"/>
        <dbReference type="ChEBI" id="CHEBI:16044"/>
        <dbReference type="ChEBI" id="CHEBI:29950"/>
        <dbReference type="ChEBI" id="CHEBI:44120"/>
        <dbReference type="ChEBI" id="CHEBI:50058"/>
        <dbReference type="EC" id="1.8.4.11"/>
    </reaction>
</comment>
<organism evidence="6 7">
    <name type="scientific">Parvularcula dongshanensis</name>
    <dbReference type="NCBI Taxonomy" id="1173995"/>
    <lineage>
        <taxon>Bacteria</taxon>
        <taxon>Pseudomonadati</taxon>
        <taxon>Pseudomonadota</taxon>
        <taxon>Alphaproteobacteria</taxon>
        <taxon>Parvularculales</taxon>
        <taxon>Parvularculaceae</taxon>
        <taxon>Parvularcula</taxon>
    </lineage>
</organism>
<dbReference type="PANTHER" id="PTHR43774">
    <property type="entry name" value="PEPTIDE METHIONINE SULFOXIDE REDUCTASE"/>
    <property type="match status" value="1"/>
</dbReference>
<evidence type="ECO:0000313" key="6">
    <source>
        <dbReference type="EMBL" id="MBB4658642.1"/>
    </source>
</evidence>
<dbReference type="Gene3D" id="3.30.1060.10">
    <property type="entry name" value="Peptide methionine sulphoxide reductase MsrA"/>
    <property type="match status" value="1"/>
</dbReference>
<dbReference type="PANTHER" id="PTHR43774:SF1">
    <property type="entry name" value="PEPTIDE METHIONINE SULFOXIDE REDUCTASE MSRA 2"/>
    <property type="match status" value="1"/>
</dbReference>
<evidence type="ECO:0000256" key="1">
    <source>
        <dbReference type="ARBA" id="ARBA00023002"/>
    </source>
</evidence>
<comment type="caution">
    <text evidence="6">The sequence shown here is derived from an EMBL/GenBank/DDBJ whole genome shotgun (WGS) entry which is preliminary data.</text>
</comment>
<keyword evidence="1 4" id="KW-0560">Oxidoreductase</keyword>
<proteinExistence type="inferred from homology"/>
<feature type="active site" evidence="4">
    <location>
        <position position="46"/>
    </location>
</feature>
<evidence type="ECO:0000313" key="7">
    <source>
        <dbReference type="Proteomes" id="UP000563524"/>
    </source>
</evidence>
<reference evidence="6 7" key="1">
    <citation type="submission" date="2020-08" db="EMBL/GenBank/DDBJ databases">
        <title>Genomic Encyclopedia of Type Strains, Phase IV (KMG-IV): sequencing the most valuable type-strain genomes for metagenomic binning, comparative biology and taxonomic classification.</title>
        <authorList>
            <person name="Goeker M."/>
        </authorList>
    </citation>
    <scope>NUCLEOTIDE SEQUENCE [LARGE SCALE GENOMIC DNA]</scope>
    <source>
        <strain evidence="6 7">DSM 102850</strain>
    </source>
</reference>